<dbReference type="EMBL" id="JABWMJ010000003">
    <property type="protein sequence ID" value="NUZ05528.1"/>
    <property type="molecule type" value="Genomic_DNA"/>
</dbReference>
<reference evidence="2 3" key="1">
    <citation type="submission" date="2020-06" db="EMBL/GenBank/DDBJ databases">
        <title>Schlegella sp. ID0723 isolated from air conditioner.</title>
        <authorList>
            <person name="Kim D.Y."/>
            <person name="Kim D.-U."/>
        </authorList>
    </citation>
    <scope>NUCLEOTIDE SEQUENCE [LARGE SCALE GENOMIC DNA]</scope>
    <source>
        <strain evidence="2 3">ID0723</strain>
    </source>
</reference>
<feature type="compositionally biased region" description="Polar residues" evidence="1">
    <location>
        <begin position="14"/>
        <end position="32"/>
    </location>
</feature>
<evidence type="ECO:0000313" key="3">
    <source>
        <dbReference type="Proteomes" id="UP000529637"/>
    </source>
</evidence>
<protein>
    <recommendedName>
        <fullName evidence="4">Chemotaxis protein</fullName>
    </recommendedName>
</protein>
<evidence type="ECO:0000256" key="1">
    <source>
        <dbReference type="SAM" id="MobiDB-lite"/>
    </source>
</evidence>
<dbReference type="RefSeq" id="WP_176067579.1">
    <property type="nucleotide sequence ID" value="NZ_JABWMJ010000003.1"/>
</dbReference>
<proteinExistence type="predicted"/>
<feature type="region of interest" description="Disordered" evidence="1">
    <location>
        <begin position="109"/>
        <end position="133"/>
    </location>
</feature>
<evidence type="ECO:0000313" key="2">
    <source>
        <dbReference type="EMBL" id="NUZ05528.1"/>
    </source>
</evidence>
<comment type="caution">
    <text evidence="2">The sequence shown here is derived from an EMBL/GenBank/DDBJ whole genome shotgun (WGS) entry which is preliminary data.</text>
</comment>
<gene>
    <name evidence="2" type="ORF">HQN59_07105</name>
</gene>
<feature type="region of interest" description="Disordered" evidence="1">
    <location>
        <begin position="1"/>
        <end position="97"/>
    </location>
</feature>
<keyword evidence="3" id="KW-1185">Reference proteome</keyword>
<sequence length="133" mass="13106">MAQSSILGGVRAPTQASGRDTDTLGPSDTSDSGADIQGEGRLTTEPDEGPLGGATPSVLGTDSDSGGTGERASAVPDGSRVGADIGADRIDGPTDAQDLADVSIDDLDAEGIDELATDDDTAGGDADEEDEDA</sequence>
<dbReference type="AlphaFoldDB" id="A0A7Y6NLS4"/>
<evidence type="ECO:0008006" key="4">
    <source>
        <dbReference type="Google" id="ProtNLM"/>
    </source>
</evidence>
<name>A0A7Y6NLS4_9BURK</name>
<dbReference type="Proteomes" id="UP000529637">
    <property type="component" value="Unassembled WGS sequence"/>
</dbReference>
<accession>A0A7Y6NLS4</accession>
<organism evidence="2 3">
    <name type="scientific">Piscinibacter koreensis</name>
    <dbReference type="NCBI Taxonomy" id="2742824"/>
    <lineage>
        <taxon>Bacteria</taxon>
        <taxon>Pseudomonadati</taxon>
        <taxon>Pseudomonadota</taxon>
        <taxon>Betaproteobacteria</taxon>
        <taxon>Burkholderiales</taxon>
        <taxon>Sphaerotilaceae</taxon>
        <taxon>Piscinibacter</taxon>
    </lineage>
</organism>